<evidence type="ECO:0000313" key="2">
    <source>
        <dbReference type="EMBL" id="KAF6714442.1"/>
    </source>
</evidence>
<comment type="caution">
    <text evidence="2">The sequence shown here is derived from an EMBL/GenBank/DDBJ whole genome shotgun (WGS) entry which is preliminary data.</text>
</comment>
<gene>
    <name evidence="2" type="ORF">FQA47_001733</name>
</gene>
<feature type="region of interest" description="Disordered" evidence="1">
    <location>
        <begin position="63"/>
        <end position="85"/>
    </location>
</feature>
<evidence type="ECO:0000256" key="1">
    <source>
        <dbReference type="SAM" id="MobiDB-lite"/>
    </source>
</evidence>
<dbReference type="EMBL" id="WKFB01001248">
    <property type="protein sequence ID" value="KAF6714442.1"/>
    <property type="molecule type" value="Genomic_DNA"/>
</dbReference>
<dbReference type="Proteomes" id="UP000646548">
    <property type="component" value="Unassembled WGS sequence"/>
</dbReference>
<reference evidence="2" key="1">
    <citation type="journal article" name="BMC Genomics">
        <title>Long-read sequencing and de novo genome assembly of marine medaka (Oryzias melastigma).</title>
        <authorList>
            <person name="Liang P."/>
            <person name="Saqib H.S.A."/>
            <person name="Ni X."/>
            <person name="Shen Y."/>
        </authorList>
    </citation>
    <scope>NUCLEOTIDE SEQUENCE</scope>
    <source>
        <strain evidence="2">Bigg-433</strain>
    </source>
</reference>
<organism evidence="2 3">
    <name type="scientific">Oryzias melastigma</name>
    <name type="common">Marine medaka</name>
    <dbReference type="NCBI Taxonomy" id="30732"/>
    <lineage>
        <taxon>Eukaryota</taxon>
        <taxon>Metazoa</taxon>
        <taxon>Chordata</taxon>
        <taxon>Craniata</taxon>
        <taxon>Vertebrata</taxon>
        <taxon>Euteleostomi</taxon>
        <taxon>Actinopterygii</taxon>
        <taxon>Neopterygii</taxon>
        <taxon>Teleostei</taxon>
        <taxon>Neoteleostei</taxon>
        <taxon>Acanthomorphata</taxon>
        <taxon>Ovalentaria</taxon>
        <taxon>Atherinomorphae</taxon>
        <taxon>Beloniformes</taxon>
        <taxon>Adrianichthyidae</taxon>
        <taxon>Oryziinae</taxon>
        <taxon>Oryzias</taxon>
    </lineage>
</organism>
<proteinExistence type="predicted"/>
<accession>A0A834BIQ5</accession>
<name>A0A834BIQ5_ORYME</name>
<evidence type="ECO:0000313" key="3">
    <source>
        <dbReference type="Proteomes" id="UP000646548"/>
    </source>
</evidence>
<protein>
    <submittedName>
        <fullName evidence="2">Uncharacterized protein</fullName>
    </submittedName>
</protein>
<dbReference type="AlphaFoldDB" id="A0A834BIQ5"/>
<sequence>MWVFFGRRDKEINGILPSFFEDQWFHFLSLSQLQLQLQTRNLIAKFSGLEMLKGRRQVMNSEVTGREVESVPTKKKPEHVRLGGPQRHTFPHLPKVCRLLGS</sequence>